<dbReference type="GO" id="GO:0005525">
    <property type="term" value="F:GTP binding"/>
    <property type="evidence" value="ECO:0007669"/>
    <property type="project" value="InterPro"/>
</dbReference>
<comment type="similarity">
    <text evidence="1">Belongs to the TRAFAC class TrmE-Era-EngA-EngB-Septin-like GTPase superfamily. AIG1/Toc34/Toc159-like paraseptin GTPase family. IAN subfamily.</text>
</comment>
<accession>A0A6J2VST9</accession>
<evidence type="ECO:0000256" key="2">
    <source>
        <dbReference type="ARBA" id="ARBA00022741"/>
    </source>
</evidence>
<evidence type="ECO:0000313" key="5">
    <source>
        <dbReference type="Proteomes" id="UP000504632"/>
    </source>
</evidence>
<dbReference type="AlphaFoldDB" id="A0A6J2VST9"/>
<reference evidence="6" key="1">
    <citation type="submission" date="2025-08" db="UniProtKB">
        <authorList>
            <consortium name="RefSeq"/>
        </authorList>
    </citation>
    <scope>IDENTIFICATION</scope>
</reference>
<feature type="coiled-coil region" evidence="3">
    <location>
        <begin position="380"/>
        <end position="407"/>
    </location>
</feature>
<evidence type="ECO:0000256" key="1">
    <source>
        <dbReference type="ARBA" id="ARBA00008535"/>
    </source>
</evidence>
<evidence type="ECO:0000259" key="4">
    <source>
        <dbReference type="Pfam" id="PF04548"/>
    </source>
</evidence>
<protein>
    <submittedName>
        <fullName evidence="6">Uncharacterized protein LOC115815922</fullName>
    </submittedName>
</protein>
<dbReference type="PANTHER" id="PTHR32046">
    <property type="entry name" value="G DOMAIN-CONTAINING PROTEIN"/>
    <property type="match status" value="1"/>
</dbReference>
<dbReference type="CDD" id="cd00882">
    <property type="entry name" value="Ras_like_GTPase"/>
    <property type="match status" value="1"/>
</dbReference>
<keyword evidence="3" id="KW-0175">Coiled coil</keyword>
<dbReference type="RefSeq" id="XP_030634749.1">
    <property type="nucleotide sequence ID" value="XM_030778889.1"/>
</dbReference>
<dbReference type="OrthoDB" id="8954335at2759"/>
<dbReference type="InParanoid" id="A0A6J2VST9"/>
<dbReference type="PANTHER" id="PTHR32046:SF11">
    <property type="entry name" value="IMMUNE-ASSOCIATED NUCLEOTIDE-BINDING PROTEIN 10-LIKE"/>
    <property type="match status" value="1"/>
</dbReference>
<organism evidence="5 6">
    <name type="scientific">Chanos chanos</name>
    <name type="common">Milkfish</name>
    <name type="synonym">Mugil chanos</name>
    <dbReference type="NCBI Taxonomy" id="29144"/>
    <lineage>
        <taxon>Eukaryota</taxon>
        <taxon>Metazoa</taxon>
        <taxon>Chordata</taxon>
        <taxon>Craniata</taxon>
        <taxon>Vertebrata</taxon>
        <taxon>Euteleostomi</taxon>
        <taxon>Actinopterygii</taxon>
        <taxon>Neopterygii</taxon>
        <taxon>Teleostei</taxon>
        <taxon>Ostariophysi</taxon>
        <taxon>Gonorynchiformes</taxon>
        <taxon>Chanidae</taxon>
        <taxon>Chanos</taxon>
    </lineage>
</organism>
<dbReference type="InterPro" id="IPR006703">
    <property type="entry name" value="G_AIG1"/>
</dbReference>
<name>A0A6J2VST9_CHACN</name>
<dbReference type="Proteomes" id="UP000504632">
    <property type="component" value="Chromosome 7"/>
</dbReference>
<keyword evidence="2" id="KW-0547">Nucleotide-binding</keyword>
<gene>
    <name evidence="6" type="primary">LOC115815922</name>
</gene>
<dbReference type="PROSITE" id="PS00675">
    <property type="entry name" value="SIGMA54_INTERACT_1"/>
    <property type="match status" value="1"/>
</dbReference>
<dbReference type="SUPFAM" id="SSF52540">
    <property type="entry name" value="P-loop containing nucleoside triphosphate hydrolases"/>
    <property type="match status" value="1"/>
</dbReference>
<evidence type="ECO:0000256" key="3">
    <source>
        <dbReference type="SAM" id="Coils"/>
    </source>
</evidence>
<proteinExistence type="inferred from homology"/>
<dbReference type="GeneID" id="115815922"/>
<dbReference type="InterPro" id="IPR027417">
    <property type="entry name" value="P-loop_NTPase"/>
</dbReference>
<dbReference type="Pfam" id="PF04548">
    <property type="entry name" value="AIG1"/>
    <property type="match status" value="1"/>
</dbReference>
<feature type="domain" description="AIG1-type G" evidence="4">
    <location>
        <begin position="16"/>
        <end position="200"/>
    </location>
</feature>
<keyword evidence="5" id="KW-1185">Reference proteome</keyword>
<sequence>MKIIGEKYSGKTPNKAILIVGETGTGKSTLINTMVNYVLGVKPEDKVWFDITGEEGKSQTASQTSHITVYDVFMKESPYSLTIIDTPGFGDTRGIEFDEMISESLLSLCRMEDGVHEIDAVCLVVKASQNRLSIQQRYIFNAILSLFGKDIEKNIVLLITYSSGAQPDVLQAITEAKIPCARNEDNQPVHFLFNNWQKQTCDKKNERKYKFDWECSEDSMKDFLEYLKTMEKRSLKMTEGVLRKREQLKACFNNLLERVQWAELKQKELRQKRDALEKFKRKDKEFEVEIDEVYKEKVPIIPRWWHLGKAATCCTVCKENCHYPGCWWVIDLSWCSVMEDGNCTVCTKKCHYTKHVKEEKIYVSKTRKVKIKKEDFWRKLGEKENAVRKLEDQLQRAKEKKIRLIDKAYQSIITLEDTALKPDCYSTLLHLDFLIEKIKETGDMGRFQRLTDIKKRADEENRRVMAYYRAMIQGAHDIWQRRENFIKYVRK</sequence>
<evidence type="ECO:0000313" key="6">
    <source>
        <dbReference type="RefSeq" id="XP_030634749.1"/>
    </source>
</evidence>
<feature type="coiled-coil region" evidence="3">
    <location>
        <begin position="262"/>
        <end position="296"/>
    </location>
</feature>
<dbReference type="InterPro" id="IPR025662">
    <property type="entry name" value="Sigma_54_int_dom_ATP-bd_1"/>
</dbReference>
<dbReference type="Gene3D" id="3.40.50.300">
    <property type="entry name" value="P-loop containing nucleotide triphosphate hydrolases"/>
    <property type="match status" value="1"/>
</dbReference>